<proteinExistence type="predicted"/>
<keyword evidence="3" id="KW-1185">Reference proteome</keyword>
<evidence type="ECO:0000256" key="1">
    <source>
        <dbReference type="SAM" id="Phobius"/>
    </source>
</evidence>
<feature type="transmembrane region" description="Helical" evidence="1">
    <location>
        <begin position="61"/>
        <end position="78"/>
    </location>
</feature>
<evidence type="ECO:0000313" key="2">
    <source>
        <dbReference type="EMBL" id="GAA4044539.1"/>
    </source>
</evidence>
<keyword evidence="1" id="KW-1133">Transmembrane helix</keyword>
<dbReference type="Proteomes" id="UP001500426">
    <property type="component" value="Unassembled WGS sequence"/>
</dbReference>
<feature type="transmembrane region" description="Helical" evidence="1">
    <location>
        <begin position="7"/>
        <end position="30"/>
    </location>
</feature>
<gene>
    <name evidence="2" type="ORF">GCM10022388_07250</name>
</gene>
<organism evidence="2 3">
    <name type="scientific">Flavobacterium chungnamense</name>
    <dbReference type="NCBI Taxonomy" id="706182"/>
    <lineage>
        <taxon>Bacteria</taxon>
        <taxon>Pseudomonadati</taxon>
        <taxon>Bacteroidota</taxon>
        <taxon>Flavobacteriia</taxon>
        <taxon>Flavobacteriales</taxon>
        <taxon>Flavobacteriaceae</taxon>
        <taxon>Flavobacterium</taxon>
    </lineage>
</organism>
<protein>
    <submittedName>
        <fullName evidence="2">Uncharacterized protein</fullName>
    </submittedName>
</protein>
<keyword evidence="1" id="KW-0472">Membrane</keyword>
<feature type="transmembrane region" description="Helical" evidence="1">
    <location>
        <begin position="36"/>
        <end position="54"/>
    </location>
</feature>
<evidence type="ECO:0000313" key="3">
    <source>
        <dbReference type="Proteomes" id="UP001500426"/>
    </source>
</evidence>
<feature type="transmembrane region" description="Helical" evidence="1">
    <location>
        <begin position="84"/>
        <end position="103"/>
    </location>
</feature>
<reference evidence="3" key="1">
    <citation type="journal article" date="2019" name="Int. J. Syst. Evol. Microbiol.">
        <title>The Global Catalogue of Microorganisms (GCM) 10K type strain sequencing project: providing services to taxonomists for standard genome sequencing and annotation.</title>
        <authorList>
            <consortium name="The Broad Institute Genomics Platform"/>
            <consortium name="The Broad Institute Genome Sequencing Center for Infectious Disease"/>
            <person name="Wu L."/>
            <person name="Ma J."/>
        </authorList>
    </citation>
    <scope>NUCLEOTIDE SEQUENCE [LARGE SCALE GENOMIC DNA]</scope>
    <source>
        <strain evidence="3">JCM 17068</strain>
    </source>
</reference>
<comment type="caution">
    <text evidence="2">The sequence shown here is derived from an EMBL/GenBank/DDBJ whole genome shotgun (WGS) entry which is preliminary data.</text>
</comment>
<keyword evidence="1" id="KW-0812">Transmembrane</keyword>
<dbReference type="EMBL" id="BAABCS010000005">
    <property type="protein sequence ID" value="GAA4044539.1"/>
    <property type="molecule type" value="Genomic_DNA"/>
</dbReference>
<accession>A0ABP7UIY7</accession>
<sequence length="113" mass="13402">MRQFVFYLNLILTIVALIPVFIENVVGYNLDSSDGFLMLLGFFQVFIAFTLTFYAIANDRLLLILLIIYWFIVTLFFKFFINEFFYACLIIALYNLYINYCSFSDSKFNILNK</sequence>
<name>A0ABP7UIY7_9FLAO</name>